<proteinExistence type="predicted"/>
<protein>
    <submittedName>
        <fullName evidence="1">Uncharacterized protein</fullName>
    </submittedName>
</protein>
<gene>
    <name evidence="1" type="ORF">RQP50_27610</name>
</gene>
<comment type="caution">
    <text evidence="1">The sequence shown here is derived from an EMBL/GenBank/DDBJ whole genome shotgun (WGS) entry which is preliminary data.</text>
</comment>
<dbReference type="Proteomes" id="UP001250538">
    <property type="component" value="Unassembled WGS sequence"/>
</dbReference>
<name>A0AAJ2K4L8_9BACL</name>
<dbReference type="EMBL" id="JAVYAA010000010">
    <property type="protein sequence ID" value="MDT8980002.1"/>
    <property type="molecule type" value="Genomic_DNA"/>
</dbReference>
<organism evidence="1 2">
    <name type="scientific">Paenibacillus suaedae</name>
    <dbReference type="NCBI Taxonomy" id="3077233"/>
    <lineage>
        <taxon>Bacteria</taxon>
        <taxon>Bacillati</taxon>
        <taxon>Bacillota</taxon>
        <taxon>Bacilli</taxon>
        <taxon>Bacillales</taxon>
        <taxon>Paenibacillaceae</taxon>
        <taxon>Paenibacillus</taxon>
    </lineage>
</organism>
<dbReference type="RefSeq" id="WP_315747362.1">
    <property type="nucleotide sequence ID" value="NZ_JAVYAA010000010.1"/>
</dbReference>
<evidence type="ECO:0000313" key="1">
    <source>
        <dbReference type="EMBL" id="MDT8980002.1"/>
    </source>
</evidence>
<sequence>MKKKKKRFRDPPKQPVKCKGCVWGDWTGTKQFCMMPTCTKKP</sequence>
<accession>A0AAJ2K4L8</accession>
<evidence type="ECO:0000313" key="2">
    <source>
        <dbReference type="Proteomes" id="UP001250538"/>
    </source>
</evidence>
<dbReference type="AlphaFoldDB" id="A0AAJ2K4L8"/>
<keyword evidence="2" id="KW-1185">Reference proteome</keyword>
<reference evidence="2" key="1">
    <citation type="submission" date="2023-09" db="EMBL/GenBank/DDBJ databases">
        <title>Paenibacillus sp. chi10 Genome sequencing and assembly.</title>
        <authorList>
            <person name="Kim I."/>
        </authorList>
    </citation>
    <scope>NUCLEOTIDE SEQUENCE [LARGE SCALE GENOMIC DNA]</scope>
    <source>
        <strain evidence="2">chi10</strain>
    </source>
</reference>